<comment type="pathway">
    <text evidence="8">Quinol/quinone metabolism; menaquinone biosynthesis; menaquinol from 1,4-dihydroxy-2-naphthoate: step 1/2.</text>
</comment>
<keyword evidence="2 8" id="KW-0474">Menaquinone biosynthesis</keyword>
<evidence type="ECO:0000313" key="10">
    <source>
        <dbReference type="EMBL" id="AZS51850.1"/>
    </source>
</evidence>
<keyword evidence="5 8" id="KW-0812">Transmembrane</keyword>
<dbReference type="NCBIfam" id="TIGR00751">
    <property type="entry name" value="menA"/>
    <property type="match status" value="1"/>
</dbReference>
<dbReference type="AlphaFoldDB" id="A0A451EPV6"/>
<evidence type="ECO:0000313" key="11">
    <source>
        <dbReference type="Proteomes" id="UP000273143"/>
    </source>
</evidence>
<sequence>MKMLAVWVSSLRLKTIPLACCGIVTGNALSMAYDHKVNISIFIFSLLTAVALQVMSNLANDYGDVVKGTDKDKTIGAERGLKEGLITPQQMQFAIIFTGLIAIAFGIVLIILACHTFRDVVIFIMLGLLSMVAAILYTVGDKAYGYYGLGDLSVLLFFGYASVMGSFFLQTHHVGMYSFLPATAAGLLSVIVLNVNNIRDIDGDALYGKRTIPVRLGVLWSRYYHFALLVASIAFLSCFAFFYARDNGYAWLFLLALPLYFWNGYAVYHYRETAKLHKQLAVAIKINIFTLSLFSIGLVLG</sequence>
<dbReference type="GO" id="GO:0046428">
    <property type="term" value="F:1,4-dihydroxy-2-naphthoate polyprenyltransferase activity"/>
    <property type="evidence" value="ECO:0007669"/>
    <property type="project" value="UniProtKB-UniRule"/>
</dbReference>
<feature type="transmembrane region" description="Helical" evidence="8">
    <location>
        <begin position="223"/>
        <end position="243"/>
    </location>
</feature>
<dbReference type="GO" id="GO:0009234">
    <property type="term" value="P:menaquinone biosynthetic process"/>
    <property type="evidence" value="ECO:0007669"/>
    <property type="project" value="UniProtKB-UniRule"/>
</dbReference>
<accession>A0A451EPV6</accession>
<dbReference type="UniPathway" id="UPA00079">
    <property type="reaction ID" value="UER00168"/>
</dbReference>
<evidence type="ECO:0000256" key="6">
    <source>
        <dbReference type="ARBA" id="ARBA00022989"/>
    </source>
</evidence>
<comment type="subcellular location">
    <subcellularLocation>
        <location evidence="8">Cell membrane</location>
        <topology evidence="8">Multi-pass membrane protein</topology>
    </subcellularLocation>
    <subcellularLocation>
        <location evidence="1">Membrane</location>
        <topology evidence="1">Multi-pass membrane protein</topology>
    </subcellularLocation>
</comment>
<dbReference type="EMBL" id="CP029822">
    <property type="protein sequence ID" value="AZS51850.1"/>
    <property type="molecule type" value="Genomic_DNA"/>
</dbReference>
<evidence type="ECO:0000256" key="1">
    <source>
        <dbReference type="ARBA" id="ARBA00004141"/>
    </source>
</evidence>
<feature type="transmembrane region" description="Helical" evidence="8">
    <location>
        <begin position="175"/>
        <end position="195"/>
    </location>
</feature>
<keyword evidence="7 8" id="KW-0472">Membrane</keyword>
<dbReference type="PIRSF" id="PIRSF005355">
    <property type="entry name" value="UBIAD1"/>
    <property type="match status" value="1"/>
</dbReference>
<dbReference type="HAMAP" id="MF_01937">
    <property type="entry name" value="MenA_1"/>
    <property type="match status" value="1"/>
</dbReference>
<evidence type="ECO:0000256" key="2">
    <source>
        <dbReference type="ARBA" id="ARBA00022428"/>
    </source>
</evidence>
<keyword evidence="11" id="KW-1185">Reference proteome</keyword>
<evidence type="ECO:0000256" key="7">
    <source>
        <dbReference type="ARBA" id="ARBA00023136"/>
    </source>
</evidence>
<organism evidence="10 11">
    <name type="scientific">Entomomonas moraniae</name>
    <dbReference type="NCBI Taxonomy" id="2213226"/>
    <lineage>
        <taxon>Bacteria</taxon>
        <taxon>Pseudomonadati</taxon>
        <taxon>Pseudomonadota</taxon>
        <taxon>Gammaproteobacteria</taxon>
        <taxon>Pseudomonadales</taxon>
        <taxon>Pseudomonadaceae</taxon>
        <taxon>Entomomonas</taxon>
    </lineage>
</organism>
<evidence type="ECO:0000256" key="8">
    <source>
        <dbReference type="HAMAP-Rule" id="MF_01937"/>
    </source>
</evidence>
<dbReference type="InterPro" id="IPR000537">
    <property type="entry name" value="UbiA_prenyltransferase"/>
</dbReference>
<dbReference type="InterPro" id="IPR004657">
    <property type="entry name" value="MenA"/>
</dbReference>
<dbReference type="PANTHER" id="PTHR13929">
    <property type="entry name" value="1,4-DIHYDROXY-2-NAPHTHOATE OCTAPRENYLTRANSFERASE"/>
    <property type="match status" value="1"/>
</dbReference>
<dbReference type="KEGG" id="emo:DM558_14210"/>
<feature type="transmembrane region" description="Helical" evidence="8">
    <location>
        <begin position="249"/>
        <end position="268"/>
    </location>
</feature>
<proteinExistence type="inferred from homology"/>
<feature type="transmembrane region" description="Helical" evidence="8">
    <location>
        <begin position="93"/>
        <end position="114"/>
    </location>
</feature>
<keyword evidence="3 8" id="KW-1003">Cell membrane</keyword>
<gene>
    <name evidence="8 10" type="primary">menA</name>
    <name evidence="10" type="ORF">DM558_14210</name>
</gene>
<reference evidence="11" key="1">
    <citation type="submission" date="2018-06" db="EMBL/GenBank/DDBJ databases">
        <title>Complete genome of Pseudomonas insecticola strain QZS01.</title>
        <authorList>
            <person name="Wang J."/>
            <person name="Su Q."/>
        </authorList>
    </citation>
    <scope>NUCLEOTIDE SEQUENCE [LARGE SCALE GENOMIC DNA]</scope>
    <source>
        <strain evidence="11">QZS01</strain>
    </source>
</reference>
<evidence type="ECO:0000256" key="4">
    <source>
        <dbReference type="ARBA" id="ARBA00022679"/>
    </source>
</evidence>
<dbReference type="CDD" id="cd13962">
    <property type="entry name" value="PT_UbiA_UBIAD1"/>
    <property type="match status" value="1"/>
</dbReference>
<feature type="transmembrane region" description="Helical" evidence="8">
    <location>
        <begin position="280"/>
        <end position="300"/>
    </location>
</feature>
<evidence type="ECO:0000256" key="9">
    <source>
        <dbReference type="NCBIfam" id="TIGR00751"/>
    </source>
</evidence>
<feature type="transmembrane region" description="Helical" evidence="8">
    <location>
        <begin position="146"/>
        <end position="169"/>
    </location>
</feature>
<feature type="transmembrane region" description="Helical" evidence="8">
    <location>
        <begin position="120"/>
        <end position="139"/>
    </location>
</feature>
<evidence type="ECO:0000256" key="5">
    <source>
        <dbReference type="ARBA" id="ARBA00022692"/>
    </source>
</evidence>
<evidence type="ECO:0000256" key="3">
    <source>
        <dbReference type="ARBA" id="ARBA00022475"/>
    </source>
</evidence>
<protein>
    <recommendedName>
        <fullName evidence="8 9">1,4-dihydroxy-2-naphthoate octaprenyltransferase</fullName>
        <shortName evidence="8">DHNA-octaprenyltransferase</shortName>
        <ecNumber evidence="8 9">2.5.1.74</ecNumber>
    </recommendedName>
</protein>
<feature type="transmembrane region" description="Helical" evidence="8">
    <location>
        <begin position="37"/>
        <end position="55"/>
    </location>
</feature>
<keyword evidence="6 8" id="KW-1133">Transmembrane helix</keyword>
<dbReference type="EC" id="2.5.1.74" evidence="8 9"/>
<keyword evidence="4 8" id="KW-0808">Transferase</keyword>
<comment type="similarity">
    <text evidence="8">Belongs to the MenA family. Type 1 subfamily.</text>
</comment>
<dbReference type="InterPro" id="IPR026046">
    <property type="entry name" value="UBIAD1"/>
</dbReference>
<comment type="catalytic activity">
    <reaction evidence="8">
        <text>an all-trans-polyprenyl diphosphate + 1,4-dihydroxy-2-naphthoate + H(+) = a 2-demethylmenaquinol + CO2 + diphosphate</text>
        <dbReference type="Rhea" id="RHEA:26478"/>
        <dbReference type="Rhea" id="RHEA-COMP:9563"/>
        <dbReference type="Rhea" id="RHEA-COMP:9564"/>
        <dbReference type="ChEBI" id="CHEBI:11173"/>
        <dbReference type="ChEBI" id="CHEBI:15378"/>
        <dbReference type="ChEBI" id="CHEBI:16526"/>
        <dbReference type="ChEBI" id="CHEBI:33019"/>
        <dbReference type="ChEBI" id="CHEBI:55437"/>
        <dbReference type="ChEBI" id="CHEBI:58914"/>
        <dbReference type="EC" id="2.5.1.74"/>
    </reaction>
</comment>
<dbReference type="PANTHER" id="PTHR13929:SF0">
    <property type="entry name" value="UBIA PRENYLTRANSFERASE DOMAIN-CONTAINING PROTEIN 1"/>
    <property type="match status" value="1"/>
</dbReference>
<comment type="function">
    <text evidence="8">Conversion of 1,4-dihydroxy-2-naphthoate (DHNA) to demethylmenaquinone (DMK).</text>
</comment>
<name>A0A451EPV6_9GAMM</name>
<dbReference type="RefSeq" id="WP_127164535.1">
    <property type="nucleotide sequence ID" value="NZ_CP029822.1"/>
</dbReference>
<dbReference type="GO" id="GO:0005886">
    <property type="term" value="C:plasma membrane"/>
    <property type="evidence" value="ECO:0007669"/>
    <property type="project" value="UniProtKB-SubCell"/>
</dbReference>
<dbReference type="Pfam" id="PF01040">
    <property type="entry name" value="UbiA"/>
    <property type="match status" value="1"/>
</dbReference>
<dbReference type="GO" id="GO:0042371">
    <property type="term" value="P:vitamin K biosynthetic process"/>
    <property type="evidence" value="ECO:0007669"/>
    <property type="project" value="TreeGrafter"/>
</dbReference>
<dbReference type="Proteomes" id="UP000273143">
    <property type="component" value="Chromosome"/>
</dbReference>